<accession>A0A2P5BSF8</accession>
<organism evidence="2 3">
    <name type="scientific">Parasponia andersonii</name>
    <name type="common">Sponia andersonii</name>
    <dbReference type="NCBI Taxonomy" id="3476"/>
    <lineage>
        <taxon>Eukaryota</taxon>
        <taxon>Viridiplantae</taxon>
        <taxon>Streptophyta</taxon>
        <taxon>Embryophyta</taxon>
        <taxon>Tracheophyta</taxon>
        <taxon>Spermatophyta</taxon>
        <taxon>Magnoliopsida</taxon>
        <taxon>eudicotyledons</taxon>
        <taxon>Gunneridae</taxon>
        <taxon>Pentapetalae</taxon>
        <taxon>rosids</taxon>
        <taxon>fabids</taxon>
        <taxon>Rosales</taxon>
        <taxon>Cannabaceae</taxon>
        <taxon>Parasponia</taxon>
    </lineage>
</organism>
<dbReference type="AlphaFoldDB" id="A0A2P5BSF8"/>
<dbReference type="Proteomes" id="UP000237105">
    <property type="component" value="Unassembled WGS sequence"/>
</dbReference>
<reference evidence="3" key="1">
    <citation type="submission" date="2016-06" db="EMBL/GenBank/DDBJ databases">
        <title>Parallel loss of symbiosis genes in relatives of nitrogen-fixing non-legume Parasponia.</title>
        <authorList>
            <person name="Van Velzen R."/>
            <person name="Holmer R."/>
            <person name="Bu F."/>
            <person name="Rutten L."/>
            <person name="Van Zeijl A."/>
            <person name="Liu W."/>
            <person name="Santuari L."/>
            <person name="Cao Q."/>
            <person name="Sharma T."/>
            <person name="Shen D."/>
            <person name="Roswanjaya Y."/>
            <person name="Wardhani T."/>
            <person name="Kalhor M.S."/>
            <person name="Jansen J."/>
            <person name="Van den Hoogen J."/>
            <person name="Gungor B."/>
            <person name="Hartog M."/>
            <person name="Hontelez J."/>
            <person name="Verver J."/>
            <person name="Yang W.-C."/>
            <person name="Schijlen E."/>
            <person name="Repin R."/>
            <person name="Schilthuizen M."/>
            <person name="Schranz E."/>
            <person name="Heidstra R."/>
            <person name="Miyata K."/>
            <person name="Fedorova E."/>
            <person name="Kohlen W."/>
            <person name="Bisseling T."/>
            <person name="Smit S."/>
            <person name="Geurts R."/>
        </authorList>
    </citation>
    <scope>NUCLEOTIDE SEQUENCE [LARGE SCALE GENOMIC DNA]</scope>
    <source>
        <strain evidence="3">cv. WU1-14</strain>
    </source>
</reference>
<keyword evidence="3" id="KW-1185">Reference proteome</keyword>
<evidence type="ECO:0000313" key="3">
    <source>
        <dbReference type="Proteomes" id="UP000237105"/>
    </source>
</evidence>
<protein>
    <recommendedName>
        <fullName evidence="4">Secreted protein</fullName>
    </recommendedName>
</protein>
<feature type="chain" id="PRO_5015128815" description="Secreted protein" evidence="1">
    <location>
        <begin position="20"/>
        <end position="101"/>
    </location>
</feature>
<evidence type="ECO:0000313" key="2">
    <source>
        <dbReference type="EMBL" id="PON51731.1"/>
    </source>
</evidence>
<keyword evidence="1" id="KW-0732">Signal</keyword>
<comment type="caution">
    <text evidence="2">The sequence shown here is derived from an EMBL/GenBank/DDBJ whole genome shotgun (WGS) entry which is preliminary data.</text>
</comment>
<feature type="signal peptide" evidence="1">
    <location>
        <begin position="1"/>
        <end position="19"/>
    </location>
</feature>
<proteinExistence type="predicted"/>
<sequence>MRRTFCILLFTLLVRTRHGQHICLTLRLLRSRLSASSSCLVSSSILSRSPADLPSASCKDFSAAAWAAMAAATSCSFSFSFPFDVSKATFVLSNSCFKMAI</sequence>
<gene>
    <name evidence="2" type="ORF">PanWU01x14_214310</name>
</gene>
<name>A0A2P5BSF8_PARAD</name>
<dbReference type="EMBL" id="JXTB01000229">
    <property type="protein sequence ID" value="PON51731.1"/>
    <property type="molecule type" value="Genomic_DNA"/>
</dbReference>
<evidence type="ECO:0000256" key="1">
    <source>
        <dbReference type="SAM" id="SignalP"/>
    </source>
</evidence>
<evidence type="ECO:0008006" key="4">
    <source>
        <dbReference type="Google" id="ProtNLM"/>
    </source>
</evidence>